<dbReference type="PANTHER" id="PTHR43162">
    <property type="match status" value="1"/>
</dbReference>
<sequence length="294" mass="31310">MTIATTAPSGNVGRHVVRDLVRAGIRPRVLGHRPESLSPALRDHVDLRVVDLADEAAVEESIRGVEALFVTVPAVMSEDPLADYARFGASIAAAVTRSGVARVVLQSSVGAELRHGAGEIDGLARVEELLDGTGAAVLHLRCGFFFSNLLPQIDQLRAGEVPVVLPTDQPMAWVAPTDIARVATSWLLRADWSGRHVQGVHGPEDLSWDEALAVVGRATGHSVRARRVTDEEMRAMLAGAGMSAKQVEAVLGMSTGLRDGFVPEQIRDVTTTTPTTLAAWSYAVLRPLLTPSEG</sequence>
<dbReference type="Pfam" id="PF05368">
    <property type="entry name" value="NmrA"/>
    <property type="match status" value="1"/>
</dbReference>
<dbReference type="EMBL" id="FMHZ01000002">
    <property type="protein sequence ID" value="SCL71008.1"/>
    <property type="molecule type" value="Genomic_DNA"/>
</dbReference>
<keyword evidence="3" id="KW-1185">Reference proteome</keyword>
<dbReference type="Gene3D" id="3.40.50.720">
    <property type="entry name" value="NAD(P)-binding Rossmann-like Domain"/>
    <property type="match status" value="1"/>
</dbReference>
<protein>
    <submittedName>
        <fullName evidence="2">Uncharacterized conserved protein YbjT, contains NAD(P)-binding and DUF2867 domains</fullName>
    </submittedName>
</protein>
<dbReference type="Proteomes" id="UP000199001">
    <property type="component" value="Unassembled WGS sequence"/>
</dbReference>
<name>A0A1C6VXG8_9ACTN</name>
<reference evidence="3" key="1">
    <citation type="submission" date="2016-06" db="EMBL/GenBank/DDBJ databases">
        <authorList>
            <person name="Varghese N."/>
            <person name="Submissions Spin"/>
        </authorList>
    </citation>
    <scope>NUCLEOTIDE SEQUENCE [LARGE SCALE GENOMIC DNA]</scope>
    <source>
        <strain evidence="3">DSM 43903</strain>
    </source>
</reference>
<dbReference type="SUPFAM" id="SSF51735">
    <property type="entry name" value="NAD(P)-binding Rossmann-fold domains"/>
    <property type="match status" value="1"/>
</dbReference>
<proteinExistence type="predicted"/>
<dbReference type="InterPro" id="IPR036291">
    <property type="entry name" value="NAD(P)-bd_dom_sf"/>
</dbReference>
<dbReference type="RefSeq" id="WP_091106087.1">
    <property type="nucleotide sequence ID" value="NZ_FMHZ01000002.1"/>
</dbReference>
<feature type="domain" description="NmrA-like" evidence="1">
    <location>
        <begin position="2"/>
        <end position="235"/>
    </location>
</feature>
<evidence type="ECO:0000313" key="2">
    <source>
        <dbReference type="EMBL" id="SCL71008.1"/>
    </source>
</evidence>
<evidence type="ECO:0000313" key="3">
    <source>
        <dbReference type="Proteomes" id="UP000199001"/>
    </source>
</evidence>
<dbReference type="InterPro" id="IPR051604">
    <property type="entry name" value="Ergot_Alk_Oxidoreductase"/>
</dbReference>
<dbReference type="InterPro" id="IPR008030">
    <property type="entry name" value="NmrA-like"/>
</dbReference>
<dbReference type="AlphaFoldDB" id="A0A1C6VXG8"/>
<dbReference type="PANTHER" id="PTHR43162:SF1">
    <property type="entry name" value="PRESTALK A DIFFERENTIATION PROTEIN A"/>
    <property type="match status" value="1"/>
</dbReference>
<accession>A0A1C6VXG8</accession>
<evidence type="ECO:0000259" key="1">
    <source>
        <dbReference type="Pfam" id="PF05368"/>
    </source>
</evidence>
<dbReference type="Gene3D" id="3.90.25.10">
    <property type="entry name" value="UDP-galactose 4-epimerase, domain 1"/>
    <property type="match status" value="1"/>
</dbReference>
<dbReference type="OrthoDB" id="4632815at2"/>
<organism evidence="2 3">
    <name type="scientific">Micromonospora citrea</name>
    <dbReference type="NCBI Taxonomy" id="47855"/>
    <lineage>
        <taxon>Bacteria</taxon>
        <taxon>Bacillati</taxon>
        <taxon>Actinomycetota</taxon>
        <taxon>Actinomycetes</taxon>
        <taxon>Micromonosporales</taxon>
        <taxon>Micromonosporaceae</taxon>
        <taxon>Micromonospora</taxon>
    </lineage>
</organism>
<gene>
    <name evidence="2" type="ORF">GA0070606_5582</name>
</gene>
<dbReference type="STRING" id="47855.GA0070606_5582"/>